<dbReference type="InterPro" id="IPR010753">
    <property type="entry name" value="DUF1330"/>
</dbReference>
<dbReference type="OrthoDB" id="9806380at2"/>
<dbReference type="SUPFAM" id="SSF54909">
    <property type="entry name" value="Dimeric alpha+beta barrel"/>
    <property type="match status" value="1"/>
</dbReference>
<keyword evidence="3" id="KW-1185">Reference proteome</keyword>
<dbReference type="Pfam" id="PF07045">
    <property type="entry name" value="DUF1330"/>
    <property type="match status" value="1"/>
</dbReference>
<evidence type="ECO:0000259" key="1">
    <source>
        <dbReference type="Pfam" id="PF07045"/>
    </source>
</evidence>
<dbReference type="Gene3D" id="3.30.70.100">
    <property type="match status" value="1"/>
</dbReference>
<feature type="domain" description="DUF1330" evidence="1">
    <location>
        <begin position="3"/>
        <end position="96"/>
    </location>
</feature>
<protein>
    <submittedName>
        <fullName evidence="2">DUF1330 domain-containing protein</fullName>
    </submittedName>
</protein>
<dbReference type="AlphaFoldDB" id="A0A553WAG7"/>
<dbReference type="EMBL" id="VKKU01000002">
    <property type="protein sequence ID" value="TSB01662.1"/>
    <property type="molecule type" value="Genomic_DNA"/>
</dbReference>
<proteinExistence type="predicted"/>
<accession>A0A553WAG7</accession>
<name>A0A553WAG7_9SPHN</name>
<dbReference type="InterPro" id="IPR011008">
    <property type="entry name" value="Dimeric_a/b-barrel"/>
</dbReference>
<dbReference type="PANTHER" id="PTHR41521">
    <property type="match status" value="1"/>
</dbReference>
<dbReference type="RefSeq" id="WP_143776880.1">
    <property type="nucleotide sequence ID" value="NZ_VKKU01000002.1"/>
</dbReference>
<organism evidence="2 3">
    <name type="scientific">Sphingorhabdus contaminans</name>
    <dbReference type="NCBI Taxonomy" id="1343899"/>
    <lineage>
        <taxon>Bacteria</taxon>
        <taxon>Pseudomonadati</taxon>
        <taxon>Pseudomonadota</taxon>
        <taxon>Alphaproteobacteria</taxon>
        <taxon>Sphingomonadales</taxon>
        <taxon>Sphingomonadaceae</taxon>
        <taxon>Sphingorhabdus</taxon>
    </lineage>
</organism>
<dbReference type="Proteomes" id="UP000320160">
    <property type="component" value="Unassembled WGS sequence"/>
</dbReference>
<evidence type="ECO:0000313" key="2">
    <source>
        <dbReference type="EMBL" id="TSB01662.1"/>
    </source>
</evidence>
<dbReference type="PANTHER" id="PTHR41521:SF4">
    <property type="entry name" value="BLR0684 PROTEIN"/>
    <property type="match status" value="1"/>
</dbReference>
<evidence type="ECO:0000313" key="3">
    <source>
        <dbReference type="Proteomes" id="UP000320160"/>
    </source>
</evidence>
<comment type="caution">
    <text evidence="2">The sequence shown here is derived from an EMBL/GenBank/DDBJ whole genome shotgun (WGS) entry which is preliminary data.</text>
</comment>
<reference evidence="2 3" key="1">
    <citation type="submission" date="2019-07" db="EMBL/GenBank/DDBJ databases">
        <authorList>
            <person name="Park M."/>
        </authorList>
    </citation>
    <scope>NUCLEOTIDE SEQUENCE [LARGE SCALE GENOMIC DNA]</scope>
    <source>
        <strain evidence="2 3">KCTC32445</strain>
    </source>
</reference>
<sequence>MAAYLIISAKISDRDRFISGYGVAAAKLVDQFGGRYVLRAPGAQLLEGEFGDGGSVVISEWNDKAAALRFWNSPEYAEVRKLREGIADVQVVLIEAPRIDGSDA</sequence>
<gene>
    <name evidence="2" type="ORF">FOM92_10805</name>
</gene>